<protein>
    <submittedName>
        <fullName evidence="2">Uncharacterized protein</fullName>
    </submittedName>
</protein>
<feature type="transmembrane region" description="Helical" evidence="1">
    <location>
        <begin position="53"/>
        <end position="77"/>
    </location>
</feature>
<gene>
    <name evidence="2" type="ORF">G6F51_006729</name>
</gene>
<evidence type="ECO:0000313" key="3">
    <source>
        <dbReference type="Proteomes" id="UP000717996"/>
    </source>
</evidence>
<name>A0A9P6YBH0_RHIOR</name>
<evidence type="ECO:0000256" key="1">
    <source>
        <dbReference type="SAM" id="Phobius"/>
    </source>
</evidence>
<keyword evidence="1" id="KW-1133">Transmembrane helix</keyword>
<comment type="caution">
    <text evidence="2">The sequence shown here is derived from an EMBL/GenBank/DDBJ whole genome shotgun (WGS) entry which is preliminary data.</text>
</comment>
<keyword evidence="1" id="KW-0472">Membrane</keyword>
<organism evidence="2 3">
    <name type="scientific">Rhizopus oryzae</name>
    <name type="common">Mucormycosis agent</name>
    <name type="synonym">Rhizopus arrhizus var. delemar</name>
    <dbReference type="NCBI Taxonomy" id="64495"/>
    <lineage>
        <taxon>Eukaryota</taxon>
        <taxon>Fungi</taxon>
        <taxon>Fungi incertae sedis</taxon>
        <taxon>Mucoromycota</taxon>
        <taxon>Mucoromycotina</taxon>
        <taxon>Mucoromycetes</taxon>
        <taxon>Mucorales</taxon>
        <taxon>Mucorineae</taxon>
        <taxon>Rhizopodaceae</taxon>
        <taxon>Rhizopus</taxon>
    </lineage>
</organism>
<keyword evidence="1" id="KW-0812">Transmembrane</keyword>
<reference evidence="2" key="1">
    <citation type="journal article" date="2020" name="Microb. Genom.">
        <title>Genetic diversity of clinical and environmental Mucorales isolates obtained from an investigation of mucormycosis cases among solid organ transplant recipients.</title>
        <authorList>
            <person name="Nguyen M.H."/>
            <person name="Kaul D."/>
            <person name="Muto C."/>
            <person name="Cheng S.J."/>
            <person name="Richter R.A."/>
            <person name="Bruno V.M."/>
            <person name="Liu G."/>
            <person name="Beyhan S."/>
            <person name="Sundermann A.J."/>
            <person name="Mounaud S."/>
            <person name="Pasculle A.W."/>
            <person name="Nierman W.C."/>
            <person name="Driscoll E."/>
            <person name="Cumbie R."/>
            <person name="Clancy C.J."/>
            <person name="Dupont C.L."/>
        </authorList>
    </citation>
    <scope>NUCLEOTIDE SEQUENCE</scope>
    <source>
        <strain evidence="2">GL16</strain>
    </source>
</reference>
<sequence length="574" mass="65426">MNLFKLFTTLLIGNLLKLTILFDHDGSTFMLLTKSLFNRVGEFRRMSRGRRTLVSLSFLLLTVAADILLPWTSTIYFKFARISSEPKAVRPTFLHPSHFSLPTSPNFNYNSTTQYGQAAAQYLLPDLTNDSSKWVDSTTTRIYGPLSGQQFDEKKIKKQLGYQLPKHLYCHHTIMWSCNITQTVEVSQLVSKYGSLLGYIAYSGNDSYTVSDFGHYFTGYLNNLQYYVNMVLVDLQQGFFWDGTDMAAYNYSRITLSVWDVEALNLVKSYEILPDVVFMNLKGQNIQSKFSRHDDVAYMATCINDKLYYSTVTCVIETLMTYHVPVASNEIDMIQIDEYDASFATHSLHQLANDFTRSSNRTTKYVITDQARKYKIPDDSYTVVRELEAALSNRSRFLELKGATAYLFQNDTFLLVNNQQYRVGYSITGWIVATAMTTLLVIALYLFSYYNRTIHLISRSPQAIMASATIPSLQTRSGGIPSVTLALSMTHDRTQISLVDISKSPLEEDDKEYILNETILANSKDFSQPVSDDNLHYESAYIVNSRRQANYSGSYMMKNSMTLTPSDSATRYNL</sequence>
<proteinExistence type="predicted"/>
<dbReference type="AlphaFoldDB" id="A0A9P6YBH0"/>
<accession>A0A9P6YBH0</accession>
<feature type="transmembrane region" description="Helical" evidence="1">
    <location>
        <begin position="427"/>
        <end position="450"/>
    </location>
</feature>
<dbReference type="EMBL" id="JAANIT010000939">
    <property type="protein sequence ID" value="KAG1543346.1"/>
    <property type="molecule type" value="Genomic_DNA"/>
</dbReference>
<dbReference type="Proteomes" id="UP000717996">
    <property type="component" value="Unassembled WGS sequence"/>
</dbReference>
<evidence type="ECO:0000313" key="2">
    <source>
        <dbReference type="EMBL" id="KAG1543346.1"/>
    </source>
</evidence>